<dbReference type="Gene3D" id="3.90.280.10">
    <property type="entry name" value="PEBP-like"/>
    <property type="match status" value="1"/>
</dbReference>
<dbReference type="AlphaFoldDB" id="A0A336MQQ6"/>
<dbReference type="PANTHER" id="PTHR11362">
    <property type="entry name" value="PHOSPHATIDYLETHANOLAMINE-BINDING PROTEIN"/>
    <property type="match status" value="1"/>
</dbReference>
<reference evidence="3" key="1">
    <citation type="submission" date="2018-04" db="EMBL/GenBank/DDBJ databases">
        <authorList>
            <person name="Go L.Y."/>
            <person name="Mitchell J.A."/>
        </authorList>
    </citation>
    <scope>NUCLEOTIDE SEQUENCE</scope>
    <source>
        <tissue evidence="3">Whole organism</tissue>
    </source>
</reference>
<dbReference type="EMBL" id="UFQS01002176">
    <property type="protein sequence ID" value="SSX13420.1"/>
    <property type="molecule type" value="Genomic_DNA"/>
</dbReference>
<protein>
    <submittedName>
        <fullName evidence="4">CSON005508 protein</fullName>
    </submittedName>
</protein>
<dbReference type="InterPro" id="IPR035810">
    <property type="entry name" value="PEBP_euk"/>
</dbReference>
<dbReference type="PANTHER" id="PTHR11362:SF82">
    <property type="entry name" value="PHOSPHATIDYLETHANOLAMINE-BINDING PROTEIN 4"/>
    <property type="match status" value="1"/>
</dbReference>
<proteinExistence type="inferred from homology"/>
<accession>A0A336MQQ6</accession>
<feature type="chain" id="PRO_5036062364" evidence="2">
    <location>
        <begin position="24"/>
        <end position="205"/>
    </location>
</feature>
<dbReference type="CDD" id="cd00866">
    <property type="entry name" value="PEBP_euk"/>
    <property type="match status" value="1"/>
</dbReference>
<dbReference type="SUPFAM" id="SSF49777">
    <property type="entry name" value="PEBP-like"/>
    <property type="match status" value="1"/>
</dbReference>
<dbReference type="InterPro" id="IPR008914">
    <property type="entry name" value="PEBP"/>
</dbReference>
<dbReference type="PROSITE" id="PS01220">
    <property type="entry name" value="PBP"/>
    <property type="match status" value="1"/>
</dbReference>
<evidence type="ECO:0000256" key="2">
    <source>
        <dbReference type="SAM" id="SignalP"/>
    </source>
</evidence>
<evidence type="ECO:0000256" key="1">
    <source>
        <dbReference type="ARBA" id="ARBA00007091"/>
    </source>
</evidence>
<sequence>MRPSIIFLVTAISYITVIGACTAAEEFTKNQIVPDDVIDKVPLNKVEITYPNGVSVNLGNVMTPTEVKDEPTVQYNADQSGYYTLIMTDPDAPSRKNPKFREWHHWLVGNIPGNKVEEGETIAQYIGAGPPRGTGLHRYVFLIFKQKGKIKFEETLLTNSSADGRGRFNTKAFVKKYNLDGPTHGNFFQAEYDDYVPILYKQLGA</sequence>
<evidence type="ECO:0000313" key="3">
    <source>
        <dbReference type="EMBL" id="SSX13420.1"/>
    </source>
</evidence>
<keyword evidence="2" id="KW-0732">Signal</keyword>
<dbReference type="VEuPathDB" id="VectorBase:CSON005508"/>
<gene>
    <name evidence="4" type="primary">CSON005508</name>
</gene>
<dbReference type="InterPro" id="IPR036610">
    <property type="entry name" value="PEBP-like_sf"/>
</dbReference>
<evidence type="ECO:0000313" key="4">
    <source>
        <dbReference type="EMBL" id="SSX32854.1"/>
    </source>
</evidence>
<dbReference type="Pfam" id="PF01161">
    <property type="entry name" value="PBP"/>
    <property type="match status" value="1"/>
</dbReference>
<dbReference type="InterPro" id="IPR001858">
    <property type="entry name" value="Phosphatidylethanolamine-bd_CS"/>
</dbReference>
<dbReference type="OMA" id="TKMTVSY"/>
<feature type="signal peptide" evidence="2">
    <location>
        <begin position="1"/>
        <end position="23"/>
    </location>
</feature>
<comment type="similarity">
    <text evidence="1">Belongs to the phosphatidylethanolamine-binding protein family.</text>
</comment>
<dbReference type="PROSITE" id="PS51257">
    <property type="entry name" value="PROKAR_LIPOPROTEIN"/>
    <property type="match status" value="1"/>
</dbReference>
<name>A0A336MQQ6_CULSO</name>
<organism evidence="4">
    <name type="scientific">Culicoides sonorensis</name>
    <name type="common">Biting midge</name>
    <dbReference type="NCBI Taxonomy" id="179676"/>
    <lineage>
        <taxon>Eukaryota</taxon>
        <taxon>Metazoa</taxon>
        <taxon>Ecdysozoa</taxon>
        <taxon>Arthropoda</taxon>
        <taxon>Hexapoda</taxon>
        <taxon>Insecta</taxon>
        <taxon>Pterygota</taxon>
        <taxon>Neoptera</taxon>
        <taxon>Endopterygota</taxon>
        <taxon>Diptera</taxon>
        <taxon>Nematocera</taxon>
        <taxon>Chironomoidea</taxon>
        <taxon>Ceratopogonidae</taxon>
        <taxon>Ceratopogoninae</taxon>
        <taxon>Culicoides</taxon>
        <taxon>Monoculicoides</taxon>
    </lineage>
</organism>
<reference evidence="4" key="2">
    <citation type="submission" date="2018-07" db="EMBL/GenBank/DDBJ databases">
        <authorList>
            <person name="Quirk P.G."/>
            <person name="Krulwich T.A."/>
        </authorList>
    </citation>
    <scope>NUCLEOTIDE SEQUENCE</scope>
</reference>
<dbReference type="FunFam" id="3.90.280.10:FF:000006">
    <property type="entry name" value="protein D3"/>
    <property type="match status" value="1"/>
</dbReference>
<dbReference type="EMBL" id="UFQT01002176">
    <property type="protein sequence ID" value="SSX32854.1"/>
    <property type="molecule type" value="Genomic_DNA"/>
</dbReference>